<dbReference type="EMBL" id="LN853842">
    <property type="protein sequence ID" value="CRY96789.1"/>
    <property type="molecule type" value="Genomic_DNA"/>
</dbReference>
<keyword evidence="1" id="KW-0238">DNA-binding</keyword>
<evidence type="ECO:0000256" key="2">
    <source>
        <dbReference type="ARBA" id="ARBA00023172"/>
    </source>
</evidence>
<dbReference type="AlphaFoldDB" id="A0A0H5Q5V4"/>
<evidence type="ECO:0000256" key="3">
    <source>
        <dbReference type="SAM" id="MobiDB-lite"/>
    </source>
</evidence>
<dbReference type="InterPro" id="IPR002104">
    <property type="entry name" value="Integrase_catalytic"/>
</dbReference>
<geneLocation type="plasmid" evidence="5">
    <name>pRGFK1272</name>
</geneLocation>
<evidence type="ECO:0000259" key="4">
    <source>
        <dbReference type="PROSITE" id="PS51898"/>
    </source>
</evidence>
<keyword evidence="5" id="KW-0614">Plasmid</keyword>
<proteinExistence type="predicted"/>
<sequence length="225" mass="25072">MSADGGPGARCRRRRENGAESREGAEASRRGGTAPPAPRPSGEGDGVRTEYVSKEELGHVYAALMPANRLACQLSVATGLRIGDVLALRTEQLRKGQRFTVRESKTGKSRRIYIPRLLHSQLLAQAGEVWVFPSPRDPEKHRTRQAVWADIKRAAKAFRLPQNVAPHSMRKVYAVDEWERTGDLGKVGQKLNHTPAHPETTMIYAMASELYQRKYGRKFSGKKSV</sequence>
<protein>
    <recommendedName>
        <fullName evidence="4">Tyr recombinase domain-containing protein</fullName>
    </recommendedName>
</protein>
<organism evidence="5">
    <name type="scientific">uncultured prokaryote</name>
    <dbReference type="NCBI Taxonomy" id="198431"/>
    <lineage>
        <taxon>unclassified sequences</taxon>
        <taxon>environmental samples</taxon>
    </lineage>
</organism>
<dbReference type="GO" id="GO:0015074">
    <property type="term" value="P:DNA integration"/>
    <property type="evidence" value="ECO:0007669"/>
    <property type="project" value="InterPro"/>
</dbReference>
<dbReference type="InterPro" id="IPR011010">
    <property type="entry name" value="DNA_brk_join_enz"/>
</dbReference>
<accession>A0A0H5Q5V4</accession>
<keyword evidence="2" id="KW-0233">DNA recombination</keyword>
<evidence type="ECO:0000313" key="5">
    <source>
        <dbReference type="EMBL" id="CRY96789.1"/>
    </source>
</evidence>
<dbReference type="PANTHER" id="PTHR30349">
    <property type="entry name" value="PHAGE INTEGRASE-RELATED"/>
    <property type="match status" value="1"/>
</dbReference>
<dbReference type="PROSITE" id="PS51898">
    <property type="entry name" value="TYR_RECOMBINASE"/>
    <property type="match status" value="1"/>
</dbReference>
<reference evidence="5" key="1">
    <citation type="submission" date="2015-06" db="EMBL/GenBank/DDBJ databases">
        <authorList>
            <person name="Joergensen T."/>
        </authorList>
    </citation>
    <scope>NUCLEOTIDE SEQUENCE</scope>
    <source>
        <plasmid evidence="5">pRGFK1272</plasmid>
    </source>
</reference>
<dbReference type="Pfam" id="PF00589">
    <property type="entry name" value="Phage_integrase"/>
    <property type="match status" value="1"/>
</dbReference>
<feature type="compositionally biased region" description="Basic and acidic residues" evidence="3">
    <location>
        <begin position="16"/>
        <end position="29"/>
    </location>
</feature>
<dbReference type="InterPro" id="IPR050090">
    <property type="entry name" value="Tyrosine_recombinase_XerCD"/>
</dbReference>
<dbReference type="GO" id="GO:0003677">
    <property type="term" value="F:DNA binding"/>
    <property type="evidence" value="ECO:0007669"/>
    <property type="project" value="UniProtKB-KW"/>
</dbReference>
<name>A0A0H5Q5V4_9ZZZZ</name>
<feature type="domain" description="Tyr recombinase" evidence="4">
    <location>
        <begin position="47"/>
        <end position="217"/>
    </location>
</feature>
<reference evidence="5" key="2">
    <citation type="submission" date="2015-07" db="EMBL/GenBank/DDBJ databases">
        <title>Plasmids, circular viruses and viroids from rat gut.</title>
        <authorList>
            <person name="Jorgensen T.J."/>
            <person name="Hansen M.A."/>
            <person name="Xu Z."/>
            <person name="Tabak M.A."/>
            <person name="Sorensen S.J."/>
            <person name="Hansen L.H."/>
        </authorList>
    </citation>
    <scope>NUCLEOTIDE SEQUENCE</scope>
    <source>
        <plasmid evidence="5">pRGFK1272</plasmid>
    </source>
</reference>
<dbReference type="GO" id="GO:0006310">
    <property type="term" value="P:DNA recombination"/>
    <property type="evidence" value="ECO:0007669"/>
    <property type="project" value="UniProtKB-KW"/>
</dbReference>
<dbReference type="Gene3D" id="1.10.443.10">
    <property type="entry name" value="Intergrase catalytic core"/>
    <property type="match status" value="1"/>
</dbReference>
<evidence type="ECO:0000256" key="1">
    <source>
        <dbReference type="ARBA" id="ARBA00023125"/>
    </source>
</evidence>
<dbReference type="InterPro" id="IPR013762">
    <property type="entry name" value="Integrase-like_cat_sf"/>
</dbReference>
<dbReference type="PANTHER" id="PTHR30349:SF41">
    <property type="entry name" value="INTEGRASE_RECOMBINASE PROTEIN MJ0367-RELATED"/>
    <property type="match status" value="1"/>
</dbReference>
<feature type="region of interest" description="Disordered" evidence="3">
    <location>
        <begin position="1"/>
        <end position="47"/>
    </location>
</feature>
<dbReference type="SUPFAM" id="SSF56349">
    <property type="entry name" value="DNA breaking-rejoining enzymes"/>
    <property type="match status" value="1"/>
</dbReference>